<keyword evidence="17" id="KW-1185">Reference proteome</keyword>
<dbReference type="PANTHER" id="PTHR40255:SF1">
    <property type="entry name" value="PROTOPORPHYRINOGEN IX OXIDASE"/>
    <property type="match status" value="1"/>
</dbReference>
<feature type="transmembrane region" description="Helical" evidence="14">
    <location>
        <begin position="6"/>
        <end position="27"/>
    </location>
</feature>
<evidence type="ECO:0000256" key="8">
    <source>
        <dbReference type="ARBA" id="ARBA00022723"/>
    </source>
</evidence>
<sequence>MLWFKALHIMLVISWMAGVFYLPRIFVNLAMETNDVAIQRLLTMARKLYRFSMWISVFAVTAGAILIYLQYGWQMPHWLHAKLFFAALLIGYHHACGPLLRKFENGTNQRSHKWFRVFNELPVFMMLAIVLLVVLKPF</sequence>
<name>A0A845HRP6_9BURK</name>
<comment type="catalytic activity">
    <reaction evidence="13 14 15">
        <text>protoporphyrinogen IX + 3 A = protoporphyrin IX + 3 AH2</text>
        <dbReference type="Rhea" id="RHEA:62000"/>
        <dbReference type="ChEBI" id="CHEBI:13193"/>
        <dbReference type="ChEBI" id="CHEBI:17499"/>
        <dbReference type="ChEBI" id="CHEBI:57306"/>
        <dbReference type="ChEBI" id="CHEBI:57307"/>
    </reaction>
</comment>
<evidence type="ECO:0000256" key="10">
    <source>
        <dbReference type="ARBA" id="ARBA00023002"/>
    </source>
</evidence>
<keyword evidence="8 14" id="KW-0479">Metal-binding</keyword>
<dbReference type="PIRSF" id="PIRSF004638">
    <property type="entry name" value="UCP004638"/>
    <property type="match status" value="1"/>
</dbReference>
<feature type="binding site" description="axial binding residue" evidence="14">
    <location>
        <position position="8"/>
    </location>
    <ligand>
        <name>heme</name>
        <dbReference type="ChEBI" id="CHEBI:30413"/>
    </ligand>
    <ligandPart>
        <name>Fe</name>
        <dbReference type="ChEBI" id="CHEBI:18248"/>
    </ligandPart>
</feature>
<evidence type="ECO:0000256" key="3">
    <source>
        <dbReference type="ARBA" id="ARBA00006501"/>
    </source>
</evidence>
<proteinExistence type="inferred from homology"/>
<keyword evidence="11 14" id="KW-0408">Iron</keyword>
<evidence type="ECO:0000256" key="5">
    <source>
        <dbReference type="ARBA" id="ARBA00022475"/>
    </source>
</evidence>
<evidence type="ECO:0000256" key="7">
    <source>
        <dbReference type="ARBA" id="ARBA00022692"/>
    </source>
</evidence>
<evidence type="ECO:0000256" key="4">
    <source>
        <dbReference type="ARBA" id="ARBA00017504"/>
    </source>
</evidence>
<feature type="binding site" description="axial binding residue" evidence="14">
    <location>
        <position position="82"/>
    </location>
    <ligand>
        <name>heme</name>
        <dbReference type="ChEBI" id="CHEBI:30413"/>
    </ligand>
    <ligandPart>
        <name>Fe</name>
        <dbReference type="ChEBI" id="CHEBI:18248"/>
    </ligandPart>
</feature>
<evidence type="ECO:0000256" key="11">
    <source>
        <dbReference type="ARBA" id="ARBA00023004"/>
    </source>
</evidence>
<dbReference type="Pfam" id="PF03653">
    <property type="entry name" value="UPF0093"/>
    <property type="match status" value="1"/>
</dbReference>
<evidence type="ECO:0000256" key="1">
    <source>
        <dbReference type="ARBA" id="ARBA00004651"/>
    </source>
</evidence>
<keyword evidence="7 14" id="KW-0812">Transmembrane</keyword>
<feature type="transmembrane region" description="Helical" evidence="14">
    <location>
        <begin position="48"/>
        <end position="71"/>
    </location>
</feature>
<protein>
    <recommendedName>
        <fullName evidence="4 14">Protoporphyrinogen IX oxidase</fullName>
        <shortName evidence="14">PPO</shortName>
        <ecNumber evidence="14 15">1.3.99.-</ecNumber>
    </recommendedName>
</protein>
<dbReference type="Proteomes" id="UP000444316">
    <property type="component" value="Unassembled WGS sequence"/>
</dbReference>
<reference evidence="16" key="1">
    <citation type="submission" date="2019-12" db="EMBL/GenBank/DDBJ databases">
        <title>Novel species isolated from a subtropical stream in China.</title>
        <authorList>
            <person name="Lu H."/>
        </authorList>
    </citation>
    <scope>NUCLEOTIDE SEQUENCE [LARGE SCALE GENOMIC DNA]</scope>
    <source>
        <strain evidence="16">FT93W</strain>
    </source>
</reference>
<dbReference type="HAMAP" id="MF_02239">
    <property type="entry name" value="HemJ"/>
    <property type="match status" value="1"/>
</dbReference>
<keyword evidence="10 14" id="KW-0560">Oxidoreductase</keyword>
<evidence type="ECO:0000256" key="12">
    <source>
        <dbReference type="ARBA" id="ARBA00023136"/>
    </source>
</evidence>
<dbReference type="UniPathway" id="UPA00251">
    <property type="reaction ID" value="UER00324"/>
</dbReference>
<comment type="cofactor">
    <cofactor evidence="14 15">
        <name>heme b</name>
        <dbReference type="ChEBI" id="CHEBI:60344"/>
    </cofactor>
    <text evidence="14 15">Binds 1 heme b (iron(II)-protoporphyrin IX) group per subunit.</text>
</comment>
<comment type="subunit">
    <text evidence="14">Homodimer.</text>
</comment>
<comment type="caution">
    <text evidence="16">The sequence shown here is derived from an EMBL/GenBank/DDBJ whole genome shotgun (WGS) entry which is preliminary data.</text>
</comment>
<evidence type="ECO:0000256" key="2">
    <source>
        <dbReference type="ARBA" id="ARBA00005073"/>
    </source>
</evidence>
<evidence type="ECO:0000256" key="9">
    <source>
        <dbReference type="ARBA" id="ARBA00022989"/>
    </source>
</evidence>
<dbReference type="GO" id="GO:0046872">
    <property type="term" value="F:metal ion binding"/>
    <property type="evidence" value="ECO:0007669"/>
    <property type="project" value="UniProtKB-UniRule"/>
</dbReference>
<dbReference type="RefSeq" id="WP_155432664.1">
    <property type="nucleotide sequence ID" value="NZ_WWCL01000001.1"/>
</dbReference>
<evidence type="ECO:0000313" key="17">
    <source>
        <dbReference type="Proteomes" id="UP000444316"/>
    </source>
</evidence>
<evidence type="ECO:0000256" key="6">
    <source>
        <dbReference type="ARBA" id="ARBA00022617"/>
    </source>
</evidence>
<keyword evidence="6 14" id="KW-0349">Heme</keyword>
<feature type="transmembrane region" description="Helical" evidence="14">
    <location>
        <begin position="77"/>
        <end position="96"/>
    </location>
</feature>
<keyword evidence="5 14" id="KW-1003">Cell membrane</keyword>
<comment type="subcellular location">
    <subcellularLocation>
        <location evidence="1 14">Cell membrane</location>
        <topology evidence="1 14">Multi-pass membrane protein</topology>
    </subcellularLocation>
</comment>
<dbReference type="EC" id="1.3.99.-" evidence="14 15"/>
<dbReference type="InterPro" id="IPR005265">
    <property type="entry name" value="HemJ-like"/>
</dbReference>
<dbReference type="EMBL" id="WWCL01000001">
    <property type="protein sequence ID" value="MYN43569.1"/>
    <property type="molecule type" value="Genomic_DNA"/>
</dbReference>
<keyword evidence="9 14" id="KW-1133">Transmembrane helix</keyword>
<comment type="function">
    <text evidence="14 15">Catalyzes the oxidation of protoporphyrinogen IX to protoporphyrin IX.</text>
</comment>
<comment type="pathway">
    <text evidence="2 14 15">Porphyrin-containing compound metabolism; protoporphyrin-IX biosynthesis; protoporphyrin-IX from protoporphyrinogen-IX: step 1/1.</text>
</comment>
<dbReference type="AlphaFoldDB" id="A0A845HRP6"/>
<evidence type="ECO:0000313" key="16">
    <source>
        <dbReference type="EMBL" id="MYN43569.1"/>
    </source>
</evidence>
<organism evidence="16 17">
    <name type="scientific">Duganella fentianensis</name>
    <dbReference type="NCBI Taxonomy" id="2692177"/>
    <lineage>
        <taxon>Bacteria</taxon>
        <taxon>Pseudomonadati</taxon>
        <taxon>Pseudomonadota</taxon>
        <taxon>Betaproteobacteria</taxon>
        <taxon>Burkholderiales</taxon>
        <taxon>Oxalobacteraceae</taxon>
        <taxon>Telluria group</taxon>
        <taxon>Duganella</taxon>
    </lineage>
</organism>
<comment type="similarity">
    <text evidence="3 14 15">Belongs to the HemJ family.</text>
</comment>
<keyword evidence="12 14" id="KW-0472">Membrane</keyword>
<dbReference type="GO" id="GO:0005886">
    <property type="term" value="C:plasma membrane"/>
    <property type="evidence" value="ECO:0007669"/>
    <property type="project" value="UniProtKB-SubCell"/>
</dbReference>
<gene>
    <name evidence="16" type="ORF">GTP23_00625</name>
</gene>
<accession>A0A845HRP6</accession>
<dbReference type="GO" id="GO:0070818">
    <property type="term" value="F:protoporphyrinogen oxidase activity"/>
    <property type="evidence" value="ECO:0007669"/>
    <property type="project" value="UniProtKB-UniRule"/>
</dbReference>
<dbReference type="GO" id="GO:0006782">
    <property type="term" value="P:protoporphyrinogen IX biosynthetic process"/>
    <property type="evidence" value="ECO:0007669"/>
    <property type="project" value="UniProtKB-UniRule"/>
</dbReference>
<evidence type="ECO:0000256" key="13">
    <source>
        <dbReference type="ARBA" id="ARBA00048390"/>
    </source>
</evidence>
<evidence type="ECO:0000256" key="14">
    <source>
        <dbReference type="HAMAP-Rule" id="MF_02239"/>
    </source>
</evidence>
<evidence type="ECO:0000256" key="15">
    <source>
        <dbReference type="PIRNR" id="PIRNR004638"/>
    </source>
</evidence>
<feature type="transmembrane region" description="Helical" evidence="14">
    <location>
        <begin position="117"/>
        <end position="135"/>
    </location>
</feature>
<dbReference type="PANTHER" id="PTHR40255">
    <property type="entry name" value="UPF0093 MEMBRANE PROTEIN SLR1790"/>
    <property type="match status" value="1"/>
</dbReference>